<dbReference type="PATRIC" id="fig|908627.4.peg.8007"/>
<evidence type="ECO:0008006" key="3">
    <source>
        <dbReference type="Google" id="ProtNLM"/>
    </source>
</evidence>
<dbReference type="EMBL" id="AEJF01000214">
    <property type="protein sequence ID" value="KLU21539.1"/>
    <property type="molecule type" value="Genomic_DNA"/>
</dbReference>
<dbReference type="Proteomes" id="UP000035963">
    <property type="component" value="Unassembled WGS sequence"/>
</dbReference>
<gene>
    <name evidence="1" type="ORF">EOS_35810</name>
</gene>
<evidence type="ECO:0000313" key="2">
    <source>
        <dbReference type="Proteomes" id="UP000035963"/>
    </source>
</evidence>
<organism evidence="1 2">
    <name type="scientific">Caballeronia mineralivorans PML1(12)</name>
    <dbReference type="NCBI Taxonomy" id="908627"/>
    <lineage>
        <taxon>Bacteria</taxon>
        <taxon>Pseudomonadati</taxon>
        <taxon>Pseudomonadota</taxon>
        <taxon>Betaproteobacteria</taxon>
        <taxon>Burkholderiales</taxon>
        <taxon>Burkholderiaceae</taxon>
        <taxon>Caballeronia</taxon>
    </lineage>
</organism>
<sequence length="141" mass="15817">MDDTIRSPAGGDPVRRYLAARGLDTRLAHFEGSEFVLGRRVEWGELELSYRFQDGVVFICSVESLRPPEGIGGAVKRLVELLLDIAHEVPEVKEIRGLVTDDAGDREQRIARVRLKQVLMAEGAIEVEYDGARWLSLKVRS</sequence>
<reference evidence="1 2" key="1">
    <citation type="journal article" date="2015" name="Genome Announc.">
        <title>Draft Genome Sequence of Burkholderia sp. Strain PML1(12), an Ectomycorrhizosphere-Inhabiting Bacterium with Effective Mineral-Weathering Ability.</title>
        <authorList>
            <person name="Uroz S."/>
            <person name="Oger P."/>
        </authorList>
    </citation>
    <scope>NUCLEOTIDE SEQUENCE [LARGE SCALE GENOMIC DNA]</scope>
    <source>
        <strain evidence="2">PML1(12)</strain>
    </source>
</reference>
<keyword evidence="2" id="KW-1185">Reference proteome</keyword>
<name>A0A0J1CM01_9BURK</name>
<proteinExistence type="predicted"/>
<dbReference type="OrthoDB" id="8969377at2"/>
<comment type="caution">
    <text evidence="1">The sequence shown here is derived from an EMBL/GenBank/DDBJ whole genome shotgun (WGS) entry which is preliminary data.</text>
</comment>
<protein>
    <recommendedName>
        <fullName evidence="3">Secretion protein</fullName>
    </recommendedName>
</protein>
<evidence type="ECO:0000313" key="1">
    <source>
        <dbReference type="EMBL" id="KLU21539.1"/>
    </source>
</evidence>
<accession>A0A0J1CM01</accession>
<dbReference type="AlphaFoldDB" id="A0A0J1CM01"/>